<keyword evidence="1" id="KW-0732">Signal</keyword>
<dbReference type="Pfam" id="PF13860">
    <property type="entry name" value="FlgD_ig"/>
    <property type="match status" value="1"/>
</dbReference>
<organism evidence="3">
    <name type="scientific">Eiseniibacteriota bacterium</name>
    <dbReference type="NCBI Taxonomy" id="2212470"/>
    <lineage>
        <taxon>Bacteria</taxon>
        <taxon>Candidatus Eiseniibacteriota</taxon>
    </lineage>
</organism>
<dbReference type="EMBL" id="DSQF01000028">
    <property type="protein sequence ID" value="HGZ44427.1"/>
    <property type="molecule type" value="Genomic_DNA"/>
</dbReference>
<gene>
    <name evidence="3" type="ORF">ENR23_13605</name>
</gene>
<feature type="chain" id="PRO_5032519553" description="FlgD/Vpr Ig-like domain-containing protein" evidence="1">
    <location>
        <begin position="25"/>
        <end position="1406"/>
    </location>
</feature>
<sequence length="1406" mass="150445">MRKSFVASLLLLGAAATLATGAFAAVDEISPNEIAGKLMNAQMAKELRISKAARLGSSGPGNDTTWVGYNPAYAGSNYWSIGVGNNFHAPGGTGYWNFDTPVQQDSLQGWWPTANLYTTTGGLTLPDIQRPWWAKDQGNQINYVVNQGPGPNGKKRTYGVLGVWHSDPGNVITATIPGTNPVAPSWTPLSGNRSAWCGIRASGDLTVIDPETGNAYSGDAHPFPFIGASSASGNDRKFPGYCSQWDQMLYRDITIPGSGTVQVRFKFQTTMSTGFGTAAATRTGWFSKDPLAAVVGNFIESTGNPTPPIDSFSVYVGVPVEPVPGSDPPNDFVASDGLTYEIFDLQRRWFSEVIDVNSGAPYRQLFGAAGNNTAQTVTVGFDAATFGAGTVRLVFRLKTNRGFDDEAGSISGAYSSGGAGAVQLDDVELDTGSGFALIPGGDFENQSDIDNDTSVSASTKWKSTGKPPAVYTHIRNALDLVYNDICGAVGAPNRICNLAGGVLSNGNFDDSERLAGTLGTAEQESREGAYSPVINLVTSGPSTPNNMGITGDMTDATEDYYIFYELYTGYFNIFSEGNGWQFHVQCYPGNQSDGVRAWGQPRAPAFQYFNPDRQCFQNLDAFYGNGMIRTSNANLIPDSLRIGFSRLAQCFRFGISADCGLPLGAYWDNLSFAMVDGAGTAPISVEIWNWINDTFPANENPAIVGNPAAFDTAAAHIKSGFNIAQTTGNTLRYNIPGDTTAVAIGISNARLDMVFRILPGPGNYSTLGVRSSGLRAVPTSPAVITPGDGTFWTTYILNNGPYGSPGGHPAGAHETRWSELVWNSARCDTADLNIFPVLARNVGLTALGGGTFASMLHEDDPNYNTLGILKNICFLNDTAGSTNDIACGRPNEVHAWPPAWVTALPQSYTGWDGNLQTREGTKILPDGLFTPGTHVQYFFRLLNQTTSQVDLCPDTSIVFPQSTEGSTDAHRWQQFAVLPDAWKSSFYGGLGGACALFVDWNDRRGNERVWVSVADSIGATAVDKRGAHNGWSGPGGVSVNDPAYFTQKNAQAGTTWDLYGVKAAESVNTGSGSLGARLANRPTLPNDLALGKEARNAPTSLMLETYYKVLLILTGDLNSTIFGPFNDKSNDDVGIIEDFIFGATAGANRGVLFQGNGMVEATDGNPFLANFSVSLRNASYQALSGNLDACMDLITQTVINPRGDIYGVENSCLVTQDVLNAEAGGAPASLYQPVGNPLNFPYIASVYHDAVAPNYWKSLVDGWEIEDLQGRYCQNSFGRTAYFYNTLSNVFGSICNVTGPSSIVLDTPNTSNGKIFMAIQNNPVYKGFATVNFGLTKADKVTLKIFDVSGRLVRTLADGQMFRAGEHSIVWDGLDNSGRTVPRGVYFSAWETEGGASVQRKITFLK</sequence>
<accession>A0A832ICG2</accession>
<reference evidence="3" key="1">
    <citation type="journal article" date="2020" name="mSystems">
        <title>Genome- and Community-Level Interaction Insights into Carbon Utilization and Element Cycling Functions of Hydrothermarchaeota in Hydrothermal Sediment.</title>
        <authorList>
            <person name="Zhou Z."/>
            <person name="Liu Y."/>
            <person name="Xu W."/>
            <person name="Pan J."/>
            <person name="Luo Z.H."/>
            <person name="Li M."/>
        </authorList>
    </citation>
    <scope>NUCLEOTIDE SEQUENCE [LARGE SCALE GENOMIC DNA]</scope>
    <source>
        <strain evidence="3">SpSt-381</strain>
    </source>
</reference>
<feature type="signal peptide" evidence="1">
    <location>
        <begin position="1"/>
        <end position="24"/>
    </location>
</feature>
<comment type="caution">
    <text evidence="3">The sequence shown here is derived from an EMBL/GenBank/DDBJ whole genome shotgun (WGS) entry which is preliminary data.</text>
</comment>
<dbReference type="InterPro" id="IPR025965">
    <property type="entry name" value="FlgD/Vpr_Ig-like"/>
</dbReference>
<proteinExistence type="predicted"/>
<protein>
    <recommendedName>
        <fullName evidence="2">FlgD/Vpr Ig-like domain-containing protein</fullName>
    </recommendedName>
</protein>
<name>A0A832ICG2_UNCEI</name>
<evidence type="ECO:0000259" key="2">
    <source>
        <dbReference type="Pfam" id="PF13860"/>
    </source>
</evidence>
<evidence type="ECO:0000313" key="3">
    <source>
        <dbReference type="EMBL" id="HGZ44427.1"/>
    </source>
</evidence>
<dbReference type="Gene3D" id="2.60.40.4070">
    <property type="match status" value="1"/>
</dbReference>
<evidence type="ECO:0000256" key="1">
    <source>
        <dbReference type="SAM" id="SignalP"/>
    </source>
</evidence>
<feature type="domain" description="FlgD/Vpr Ig-like" evidence="2">
    <location>
        <begin position="1336"/>
        <end position="1386"/>
    </location>
</feature>